<evidence type="ECO:0000256" key="1">
    <source>
        <dbReference type="ARBA" id="ARBA00023125"/>
    </source>
</evidence>
<accession>A0A2V3A7K0</accession>
<dbReference type="RefSeq" id="WP_110063123.1">
    <property type="nucleotide sequence ID" value="NZ_QGTW01000001.1"/>
</dbReference>
<protein>
    <recommendedName>
        <fullName evidence="2">HTH marR-type domain-containing protein</fullName>
    </recommendedName>
</protein>
<proteinExistence type="predicted"/>
<sequence length="173" mass="19888">MKLSSEQFHNSYLAFAFIRGINLVIENDIRKSLENYELSFPAFRILWILYFDSNHINMSDLSYLAQTNISNIFRQLTKLKDEGLVIIENGNDARTKEVCLTEAGRKLVEEFIEENTTNSNLQIVESIAKISKEDFSKFIEVFTLLSDELLGKQYSDFLTKSSNAILNKSINTP</sequence>
<reference evidence="3 4" key="1">
    <citation type="submission" date="2018-05" db="EMBL/GenBank/DDBJ databases">
        <title>Freshwater and sediment microbial communities from various areas in North America, analyzing microbe dynamics in response to fracking.</title>
        <authorList>
            <person name="Lamendella R."/>
        </authorList>
    </citation>
    <scope>NUCLEOTIDE SEQUENCE [LARGE SCALE GENOMIC DNA]</scope>
    <source>
        <strain evidence="3 4">15_TX</strain>
    </source>
</reference>
<dbReference type="Proteomes" id="UP000247150">
    <property type="component" value="Unassembled WGS sequence"/>
</dbReference>
<dbReference type="InterPro" id="IPR000835">
    <property type="entry name" value="HTH_MarR-typ"/>
</dbReference>
<dbReference type="Gene3D" id="1.10.10.10">
    <property type="entry name" value="Winged helix-like DNA-binding domain superfamily/Winged helix DNA-binding domain"/>
    <property type="match status" value="1"/>
</dbReference>
<organism evidence="3 4">
    <name type="scientific">Cytobacillus oceanisediminis</name>
    <dbReference type="NCBI Taxonomy" id="665099"/>
    <lineage>
        <taxon>Bacteria</taxon>
        <taxon>Bacillati</taxon>
        <taxon>Bacillota</taxon>
        <taxon>Bacilli</taxon>
        <taxon>Bacillales</taxon>
        <taxon>Bacillaceae</taxon>
        <taxon>Cytobacillus</taxon>
    </lineage>
</organism>
<dbReference type="AlphaFoldDB" id="A0A2V3A7K0"/>
<feature type="domain" description="HTH marR-type" evidence="2">
    <location>
        <begin position="1"/>
        <end position="147"/>
    </location>
</feature>
<dbReference type="InterPro" id="IPR036390">
    <property type="entry name" value="WH_DNA-bd_sf"/>
</dbReference>
<evidence type="ECO:0000259" key="2">
    <source>
        <dbReference type="PROSITE" id="PS50995"/>
    </source>
</evidence>
<dbReference type="PANTHER" id="PTHR33164">
    <property type="entry name" value="TRANSCRIPTIONAL REGULATOR, MARR FAMILY"/>
    <property type="match status" value="1"/>
</dbReference>
<dbReference type="PANTHER" id="PTHR33164:SF43">
    <property type="entry name" value="HTH-TYPE TRANSCRIPTIONAL REPRESSOR YETL"/>
    <property type="match status" value="1"/>
</dbReference>
<dbReference type="GO" id="GO:0003700">
    <property type="term" value="F:DNA-binding transcription factor activity"/>
    <property type="evidence" value="ECO:0007669"/>
    <property type="project" value="InterPro"/>
</dbReference>
<dbReference type="InterPro" id="IPR036388">
    <property type="entry name" value="WH-like_DNA-bd_sf"/>
</dbReference>
<dbReference type="SUPFAM" id="SSF46785">
    <property type="entry name" value="Winged helix' DNA-binding domain"/>
    <property type="match status" value="1"/>
</dbReference>
<dbReference type="GO" id="GO:0006950">
    <property type="term" value="P:response to stress"/>
    <property type="evidence" value="ECO:0007669"/>
    <property type="project" value="TreeGrafter"/>
</dbReference>
<keyword evidence="1" id="KW-0238">DNA-binding</keyword>
<dbReference type="InterPro" id="IPR039422">
    <property type="entry name" value="MarR/SlyA-like"/>
</dbReference>
<evidence type="ECO:0000313" key="3">
    <source>
        <dbReference type="EMBL" id="PWW32161.1"/>
    </source>
</evidence>
<dbReference type="GO" id="GO:0003677">
    <property type="term" value="F:DNA binding"/>
    <property type="evidence" value="ECO:0007669"/>
    <property type="project" value="UniProtKB-KW"/>
</dbReference>
<comment type="caution">
    <text evidence="3">The sequence shown here is derived from an EMBL/GenBank/DDBJ whole genome shotgun (WGS) entry which is preliminary data.</text>
</comment>
<name>A0A2V3A7K0_9BACI</name>
<dbReference type="OrthoDB" id="2870446at2"/>
<dbReference type="PROSITE" id="PS50995">
    <property type="entry name" value="HTH_MARR_2"/>
    <property type="match status" value="1"/>
</dbReference>
<dbReference type="SMART" id="SM00347">
    <property type="entry name" value="HTH_MARR"/>
    <property type="match status" value="1"/>
</dbReference>
<gene>
    <name evidence="3" type="ORF">DFO73_101424</name>
</gene>
<evidence type="ECO:0000313" key="4">
    <source>
        <dbReference type="Proteomes" id="UP000247150"/>
    </source>
</evidence>
<dbReference type="EMBL" id="QGTW01000001">
    <property type="protein sequence ID" value="PWW32161.1"/>
    <property type="molecule type" value="Genomic_DNA"/>
</dbReference>